<organism evidence="2 3">
    <name type="scientific">Robiginitalea marina</name>
    <dbReference type="NCBI Taxonomy" id="2954105"/>
    <lineage>
        <taxon>Bacteria</taxon>
        <taxon>Pseudomonadati</taxon>
        <taxon>Bacteroidota</taxon>
        <taxon>Flavobacteriia</taxon>
        <taxon>Flavobacteriales</taxon>
        <taxon>Flavobacteriaceae</taxon>
        <taxon>Robiginitalea</taxon>
    </lineage>
</organism>
<feature type="chain" id="PRO_5046546258" evidence="1">
    <location>
        <begin position="33"/>
        <end position="251"/>
    </location>
</feature>
<dbReference type="InterPro" id="IPR019619">
    <property type="entry name" value="DUF2490"/>
</dbReference>
<comment type="caution">
    <text evidence="2">The sequence shown here is derived from an EMBL/GenBank/DDBJ whole genome shotgun (WGS) entry which is preliminary data.</text>
</comment>
<reference evidence="2 3" key="1">
    <citation type="submission" date="2022-06" db="EMBL/GenBank/DDBJ databases">
        <authorList>
            <person name="Xuan X."/>
        </authorList>
    </citation>
    <scope>NUCLEOTIDE SEQUENCE [LARGE SCALE GENOMIC DNA]</scope>
    <source>
        <strain evidence="2 3">2V75</strain>
    </source>
</reference>
<dbReference type="Pfam" id="PF10677">
    <property type="entry name" value="DUF2490"/>
    <property type="match status" value="1"/>
</dbReference>
<feature type="signal peptide" evidence="1">
    <location>
        <begin position="1"/>
        <end position="32"/>
    </location>
</feature>
<keyword evidence="3" id="KW-1185">Reference proteome</keyword>
<proteinExistence type="predicted"/>
<dbReference type="RefSeq" id="WP_252741721.1">
    <property type="nucleotide sequence ID" value="NZ_JAMXIB010000008.1"/>
</dbReference>
<evidence type="ECO:0000313" key="2">
    <source>
        <dbReference type="EMBL" id="MCO5725351.1"/>
    </source>
</evidence>
<dbReference type="EMBL" id="JAMXIB010000008">
    <property type="protein sequence ID" value="MCO5725351.1"/>
    <property type="molecule type" value="Genomic_DNA"/>
</dbReference>
<accession>A0ABT1AZI8</accession>
<evidence type="ECO:0000256" key="1">
    <source>
        <dbReference type="SAM" id="SignalP"/>
    </source>
</evidence>
<sequence length="251" mass="29726">MSIRNRKQQGKFKACWLACLLVLLLGSLQPMAGQQTGENELGGWYMYFGTNRLSQRWSLHTEAQWRHYQWRGNFNQLLLRTGMNYHINPEAIATLGYAYIGTDPTFEEKPSQEAAFEGNFFLEHRIFEQFILLDRIWEFRIEHRYRLEQRFLDFGGDSDLQHRARYRLQLTLPLTNTFFVNFYDEVFLNLQDEIFGQNRLYGALGVHLTDNSNVQVGYLKNHFQGADFDRLQVALFYNPDLRGLFNKAKRD</sequence>
<evidence type="ECO:0000313" key="3">
    <source>
        <dbReference type="Proteomes" id="UP001206312"/>
    </source>
</evidence>
<dbReference type="Proteomes" id="UP001206312">
    <property type="component" value="Unassembled WGS sequence"/>
</dbReference>
<protein>
    <submittedName>
        <fullName evidence="2">DUF2490 domain-containing protein</fullName>
    </submittedName>
</protein>
<name>A0ABT1AZI8_9FLAO</name>
<keyword evidence="1" id="KW-0732">Signal</keyword>
<gene>
    <name evidence="2" type="ORF">NG653_10820</name>
</gene>